<name>A0ABQ1MVQ6_9MICO</name>
<feature type="region of interest" description="Disordered" evidence="1">
    <location>
        <begin position="1"/>
        <end position="30"/>
    </location>
</feature>
<gene>
    <name evidence="2" type="ORF">GCM10010974_32520</name>
</gene>
<comment type="caution">
    <text evidence="2">The sequence shown here is derived from an EMBL/GenBank/DDBJ whole genome shotgun (WGS) entry which is preliminary data.</text>
</comment>
<feature type="region of interest" description="Disordered" evidence="1">
    <location>
        <begin position="42"/>
        <end position="71"/>
    </location>
</feature>
<organism evidence="2 3">
    <name type="scientific">Brevibacterium sediminis</name>
    <dbReference type="NCBI Taxonomy" id="1857024"/>
    <lineage>
        <taxon>Bacteria</taxon>
        <taxon>Bacillati</taxon>
        <taxon>Actinomycetota</taxon>
        <taxon>Actinomycetes</taxon>
        <taxon>Micrococcales</taxon>
        <taxon>Brevibacteriaceae</taxon>
        <taxon>Brevibacterium</taxon>
    </lineage>
</organism>
<proteinExistence type="predicted"/>
<keyword evidence="3" id="KW-1185">Reference proteome</keyword>
<evidence type="ECO:0000256" key="1">
    <source>
        <dbReference type="SAM" id="MobiDB-lite"/>
    </source>
</evidence>
<dbReference type="EMBL" id="BMJG01000017">
    <property type="protein sequence ID" value="GGC47696.1"/>
    <property type="molecule type" value="Genomic_DNA"/>
</dbReference>
<accession>A0ABQ1MVQ6</accession>
<protein>
    <submittedName>
        <fullName evidence="2">Uncharacterized protein</fullName>
    </submittedName>
</protein>
<reference evidence="3" key="1">
    <citation type="journal article" date="2019" name="Int. J. Syst. Evol. Microbiol.">
        <title>The Global Catalogue of Microorganisms (GCM) 10K type strain sequencing project: providing services to taxonomists for standard genome sequencing and annotation.</title>
        <authorList>
            <consortium name="The Broad Institute Genomics Platform"/>
            <consortium name="The Broad Institute Genome Sequencing Center for Infectious Disease"/>
            <person name="Wu L."/>
            <person name="Ma J."/>
        </authorList>
    </citation>
    <scope>NUCLEOTIDE SEQUENCE [LARGE SCALE GENOMIC DNA]</scope>
    <source>
        <strain evidence="3">CGMCC 1.15472</strain>
    </source>
</reference>
<dbReference type="Proteomes" id="UP000632322">
    <property type="component" value="Unassembled WGS sequence"/>
</dbReference>
<evidence type="ECO:0000313" key="3">
    <source>
        <dbReference type="Proteomes" id="UP000632322"/>
    </source>
</evidence>
<evidence type="ECO:0000313" key="2">
    <source>
        <dbReference type="EMBL" id="GGC47696.1"/>
    </source>
</evidence>
<sequence>MSGVFGRGDPAENNDINQNDEGLAETTARDSHTLWIRARVAFPQASHRQSEGGTCSDRIMSAGGGGRKRSQ</sequence>